<gene>
    <name evidence="1" type="ORF">LCGC14_0181650</name>
</gene>
<proteinExistence type="predicted"/>
<organism evidence="1">
    <name type="scientific">marine sediment metagenome</name>
    <dbReference type="NCBI Taxonomy" id="412755"/>
    <lineage>
        <taxon>unclassified sequences</taxon>
        <taxon>metagenomes</taxon>
        <taxon>ecological metagenomes</taxon>
    </lineage>
</organism>
<dbReference type="EMBL" id="LAZR01000073">
    <property type="protein sequence ID" value="KKN95096.1"/>
    <property type="molecule type" value="Genomic_DNA"/>
</dbReference>
<protein>
    <submittedName>
        <fullName evidence="1">Uncharacterized protein</fullName>
    </submittedName>
</protein>
<name>A0A0F9X7Z8_9ZZZZ</name>
<reference evidence="1" key="1">
    <citation type="journal article" date="2015" name="Nature">
        <title>Complex archaea that bridge the gap between prokaryotes and eukaryotes.</title>
        <authorList>
            <person name="Spang A."/>
            <person name="Saw J.H."/>
            <person name="Jorgensen S.L."/>
            <person name="Zaremba-Niedzwiedzka K."/>
            <person name="Martijn J."/>
            <person name="Lind A.E."/>
            <person name="van Eijk R."/>
            <person name="Schleper C."/>
            <person name="Guy L."/>
            <person name="Ettema T.J."/>
        </authorList>
    </citation>
    <scope>NUCLEOTIDE SEQUENCE</scope>
</reference>
<comment type="caution">
    <text evidence="1">The sequence shown here is derived from an EMBL/GenBank/DDBJ whole genome shotgun (WGS) entry which is preliminary data.</text>
</comment>
<evidence type="ECO:0000313" key="1">
    <source>
        <dbReference type="EMBL" id="KKN95096.1"/>
    </source>
</evidence>
<dbReference type="AlphaFoldDB" id="A0A0F9X7Z8"/>
<accession>A0A0F9X7Z8</accession>
<sequence length="244" mass="26700">MASSSLLKDVVHRPGLTKTQVLLVCLDEGRGSPKAVKKIRELAVKAGVRRASKWNISQLLDAAKGLCRRTDLGWELTDTGSAHVRSIRAGTKAPRVVSVATSLRSELGKLRDPNVREFVEEAMACLEAGLFRASVVFSWVGAIALLHAHVVANSLAAFNKEALRRNPKWKQAKTTDDLGMMKESGFLDVLQSISVIGKNVKQELQNCLKLRNGCGHPSSLKLGENRVAGHIEVLILNIYSRFNI</sequence>